<accession>A0A1U7ZE00</accession>
<dbReference type="Pfam" id="PF05920">
    <property type="entry name" value="Homeobox_KN"/>
    <property type="match status" value="1"/>
</dbReference>
<dbReference type="PROSITE" id="PS51213">
    <property type="entry name" value="ELK"/>
    <property type="match status" value="1"/>
</dbReference>
<evidence type="ECO:0000256" key="4">
    <source>
        <dbReference type="ARBA" id="ARBA00023242"/>
    </source>
</evidence>
<dbReference type="SMART" id="SM01255">
    <property type="entry name" value="KNOX1"/>
    <property type="match status" value="1"/>
</dbReference>
<evidence type="ECO:0000256" key="2">
    <source>
        <dbReference type="ARBA" id="ARBA00023125"/>
    </source>
</evidence>
<dbReference type="KEGG" id="nnu:104589129"/>
<dbReference type="SMART" id="SM01256">
    <property type="entry name" value="KNOX2"/>
    <property type="match status" value="1"/>
</dbReference>
<dbReference type="Pfam" id="PF03790">
    <property type="entry name" value="KNOX1"/>
    <property type="match status" value="1"/>
</dbReference>
<dbReference type="OMA" id="HNTQEAN"/>
<keyword evidence="4 5" id="KW-0539">Nucleus</keyword>
<dbReference type="RefSeq" id="XP_010245637.1">
    <property type="nucleotide sequence ID" value="XM_010247335.2"/>
</dbReference>
<evidence type="ECO:0000256" key="5">
    <source>
        <dbReference type="PROSITE-ProRule" id="PRU00108"/>
    </source>
</evidence>
<evidence type="ECO:0000256" key="6">
    <source>
        <dbReference type="PROSITE-ProRule" id="PRU00559"/>
    </source>
</evidence>
<dbReference type="PROSITE" id="PS00027">
    <property type="entry name" value="HOMEOBOX_1"/>
    <property type="match status" value="1"/>
</dbReference>
<dbReference type="InParanoid" id="A0A1U7ZE00"/>
<dbReference type="Gene3D" id="1.10.10.60">
    <property type="entry name" value="Homeodomain-like"/>
    <property type="match status" value="1"/>
</dbReference>
<dbReference type="SUPFAM" id="SSF46689">
    <property type="entry name" value="Homeodomain-like"/>
    <property type="match status" value="1"/>
</dbReference>
<comment type="subcellular location">
    <subcellularLocation>
        <location evidence="1 5">Nucleus</location>
    </subcellularLocation>
</comment>
<evidence type="ECO:0000313" key="10">
    <source>
        <dbReference type="Proteomes" id="UP000189703"/>
    </source>
</evidence>
<evidence type="ECO:0000256" key="3">
    <source>
        <dbReference type="ARBA" id="ARBA00023155"/>
    </source>
</evidence>
<proteinExistence type="inferred from homology"/>
<dbReference type="InterPro" id="IPR050224">
    <property type="entry name" value="TALE_homeobox"/>
</dbReference>
<dbReference type="InterPro" id="IPR001356">
    <property type="entry name" value="HD"/>
</dbReference>
<dbReference type="SMART" id="SM01188">
    <property type="entry name" value="ELK"/>
    <property type="match status" value="1"/>
</dbReference>
<dbReference type="GO" id="GO:0000981">
    <property type="term" value="F:DNA-binding transcription factor activity, RNA polymerase II-specific"/>
    <property type="evidence" value="ECO:0007669"/>
    <property type="project" value="InterPro"/>
</dbReference>
<evidence type="ECO:0000259" key="9">
    <source>
        <dbReference type="PROSITE" id="PS51213"/>
    </source>
</evidence>
<dbReference type="AlphaFoldDB" id="A0A1U7ZE00"/>
<dbReference type="eggNOG" id="KOG0773">
    <property type="taxonomic scope" value="Eukaryota"/>
</dbReference>
<evidence type="ECO:0000313" key="11">
    <source>
        <dbReference type="RefSeq" id="XP_010245637.1"/>
    </source>
</evidence>
<dbReference type="PANTHER" id="PTHR11850">
    <property type="entry name" value="HOMEOBOX PROTEIN TRANSCRIPTION FACTORS"/>
    <property type="match status" value="1"/>
</dbReference>
<dbReference type="InterPro" id="IPR005540">
    <property type="entry name" value="KNOX1"/>
</dbReference>
<dbReference type="CDD" id="cd00086">
    <property type="entry name" value="homeodomain"/>
    <property type="match status" value="1"/>
</dbReference>
<feature type="region of interest" description="Disordered" evidence="7">
    <location>
        <begin position="223"/>
        <end position="245"/>
    </location>
</feature>
<keyword evidence="2 5" id="KW-0238">DNA-binding</keyword>
<keyword evidence="3 5" id="KW-0371">Homeobox</keyword>
<evidence type="ECO:0000259" key="8">
    <source>
        <dbReference type="PROSITE" id="PS50071"/>
    </source>
</evidence>
<dbReference type="InterPro" id="IPR008422">
    <property type="entry name" value="KN_HD"/>
</dbReference>
<dbReference type="Pfam" id="PF03789">
    <property type="entry name" value="ELK"/>
    <property type="match status" value="1"/>
</dbReference>
<protein>
    <submittedName>
        <fullName evidence="11">Homeobox protein knotted-1-like 2</fullName>
    </submittedName>
</protein>
<comment type="similarity">
    <text evidence="6">Belongs to the TALE/KNOX homeobox family.</text>
</comment>
<gene>
    <name evidence="11" type="primary">LOC104589129</name>
</gene>
<dbReference type="InterPro" id="IPR009057">
    <property type="entry name" value="Homeodomain-like_sf"/>
</dbReference>
<dbReference type="Proteomes" id="UP000189703">
    <property type="component" value="Unplaced"/>
</dbReference>
<dbReference type="OrthoDB" id="10056939at2759"/>
<dbReference type="Pfam" id="PF03791">
    <property type="entry name" value="KNOX2"/>
    <property type="match status" value="1"/>
</dbReference>
<dbReference type="PROSITE" id="PS50071">
    <property type="entry name" value="HOMEOBOX_2"/>
    <property type="match status" value="1"/>
</dbReference>
<dbReference type="GeneID" id="104589129"/>
<dbReference type="GO" id="GO:0003677">
    <property type="term" value="F:DNA binding"/>
    <property type="evidence" value="ECO:0007669"/>
    <property type="project" value="UniProtKB-UniRule"/>
</dbReference>
<feature type="domain" description="Homeobox" evidence="8">
    <location>
        <begin position="273"/>
        <end position="336"/>
    </location>
</feature>
<feature type="DNA-binding region" description="Homeobox; TALE-type" evidence="5">
    <location>
        <begin position="274"/>
        <end position="337"/>
    </location>
</feature>
<feature type="domain" description="ELK" evidence="9">
    <location>
        <begin position="253"/>
        <end position="273"/>
    </location>
</feature>
<dbReference type="InterPro" id="IPR005541">
    <property type="entry name" value="KNOX2"/>
</dbReference>
<keyword evidence="10" id="KW-1185">Reference proteome</keyword>
<dbReference type="InterPro" id="IPR005539">
    <property type="entry name" value="ELK_dom"/>
</dbReference>
<dbReference type="FunCoup" id="A0A1U7ZE00">
    <property type="interactions" value="235"/>
</dbReference>
<dbReference type="STRING" id="4432.A0A1U7ZE00"/>
<dbReference type="GO" id="GO:0005634">
    <property type="term" value="C:nucleus"/>
    <property type="evidence" value="ECO:0000318"/>
    <property type="project" value="GO_Central"/>
</dbReference>
<evidence type="ECO:0000256" key="1">
    <source>
        <dbReference type="ARBA" id="ARBA00004123"/>
    </source>
</evidence>
<dbReference type="FunFam" id="1.10.10.60:FF:000076">
    <property type="entry name" value="Homeobox protein knotted-1-like 2"/>
    <property type="match status" value="1"/>
</dbReference>
<dbReference type="SMART" id="SM00389">
    <property type="entry name" value="HOX"/>
    <property type="match status" value="1"/>
</dbReference>
<organism evidence="10 11">
    <name type="scientific">Nelumbo nucifera</name>
    <name type="common">Sacred lotus</name>
    <dbReference type="NCBI Taxonomy" id="4432"/>
    <lineage>
        <taxon>Eukaryota</taxon>
        <taxon>Viridiplantae</taxon>
        <taxon>Streptophyta</taxon>
        <taxon>Embryophyta</taxon>
        <taxon>Tracheophyta</taxon>
        <taxon>Spermatophyta</taxon>
        <taxon>Magnoliopsida</taxon>
        <taxon>Proteales</taxon>
        <taxon>Nelumbonaceae</taxon>
        <taxon>Nelumbo</taxon>
    </lineage>
</organism>
<name>A0A1U7ZE00_NELNU</name>
<reference evidence="11" key="1">
    <citation type="submission" date="2025-08" db="UniProtKB">
        <authorList>
            <consortium name="RefSeq"/>
        </authorList>
    </citation>
    <scope>IDENTIFICATION</scope>
</reference>
<dbReference type="InterPro" id="IPR017970">
    <property type="entry name" value="Homeobox_CS"/>
</dbReference>
<evidence type="ECO:0000256" key="7">
    <source>
        <dbReference type="SAM" id="MobiDB-lite"/>
    </source>
</evidence>
<sequence>MEYNQLSENNSTRGSFMYTTPVLAPNSSIYGRTSSNSNVTHQQTQLPVNTFHLQSGDCYPSEAPPGPIVKTEASSSQQIQEFQYPLVRGGHQTMQHHQQGGVNGSSNEVDTIKAKIAAHPQYSNLLEAYMECQKIGAPPEVVARLTAVRRDFETQQRSTVTCRGASTDPELDQFMEAYYDMLVKYREELTRPLQEAMEFMRRIEAQLNTLSHGPVRIFSADKYEEVGSSEEEQENSGGEMELPDIDPRAEDRELKNHLLKKYSGYLSSLKQELSKKKKKGKLPKEARQKLLNWWELHYKWPYPSETEKVALAESTGLDQKQINNWFINQRKRHWKPSEDMQFVVMDGLHPQNAALYMEGHFMSDGSYRLGP</sequence>